<evidence type="ECO:0000256" key="6">
    <source>
        <dbReference type="ARBA" id="ARBA00022679"/>
    </source>
</evidence>
<comment type="caution">
    <text evidence="16">The sequence shown here is derived from an EMBL/GenBank/DDBJ whole genome shotgun (WGS) entry which is preliminary data.</text>
</comment>
<dbReference type="GO" id="GO:0004851">
    <property type="term" value="F:uroporphyrin-III C-methyltransferase activity"/>
    <property type="evidence" value="ECO:0007669"/>
    <property type="project" value="UniProtKB-ARBA"/>
</dbReference>
<dbReference type="InterPro" id="IPR000878">
    <property type="entry name" value="4pyrrol_Mease"/>
</dbReference>
<evidence type="ECO:0000256" key="1">
    <source>
        <dbReference type="ARBA" id="ARBA00002869"/>
    </source>
</evidence>
<dbReference type="InterPro" id="IPR050161">
    <property type="entry name" value="Siro_Cobalamin_biosynth"/>
</dbReference>
<dbReference type="PANTHER" id="PTHR45790">
    <property type="entry name" value="SIROHEME SYNTHASE-RELATED"/>
    <property type="match status" value="1"/>
</dbReference>
<dbReference type="Gene3D" id="3.40.50.10090">
    <property type="match status" value="2"/>
</dbReference>
<feature type="domain" description="Porphobilinogen deaminase N-terminal" evidence="13">
    <location>
        <begin position="8"/>
        <end position="213"/>
    </location>
</feature>
<evidence type="ECO:0000256" key="7">
    <source>
        <dbReference type="ARBA" id="ARBA00022691"/>
    </source>
</evidence>
<comment type="pathway">
    <text evidence="2">Porphyrin-containing compound metabolism; protoporphyrin-IX biosynthesis; coproporphyrinogen-III from 5-aminolevulinate: step 2/4.</text>
</comment>
<evidence type="ECO:0000259" key="14">
    <source>
        <dbReference type="Pfam" id="PF02602"/>
    </source>
</evidence>
<dbReference type="EC" id="2.5.1.61" evidence="10"/>
<feature type="domain" description="Porphobilinogen deaminase C-terminal" evidence="15">
    <location>
        <begin position="229"/>
        <end position="297"/>
    </location>
</feature>
<dbReference type="CDD" id="cd00494">
    <property type="entry name" value="PBP2_HMBS"/>
    <property type="match status" value="1"/>
</dbReference>
<dbReference type="SUPFAM" id="SSF53850">
    <property type="entry name" value="Periplasmic binding protein-like II"/>
    <property type="match status" value="1"/>
</dbReference>
<dbReference type="Gene3D" id="3.40.190.10">
    <property type="entry name" value="Periplasmic binding protein-like II"/>
    <property type="match status" value="2"/>
</dbReference>
<comment type="function">
    <text evidence="1 10">Tetrapolymerization of the monopyrrole PBG into the hydroxymethylbilane pre-uroporphyrinogen in several discrete steps.</text>
</comment>
<name>A0AAP4EXU0_9FIRM</name>
<dbReference type="RefSeq" id="WP_283231310.1">
    <property type="nucleotide sequence ID" value="NZ_JASGBQ010000020.1"/>
</dbReference>
<evidence type="ECO:0000256" key="10">
    <source>
        <dbReference type="HAMAP-Rule" id="MF_00260"/>
    </source>
</evidence>
<dbReference type="GO" id="GO:0004852">
    <property type="term" value="F:uroporphyrinogen-III synthase activity"/>
    <property type="evidence" value="ECO:0007669"/>
    <property type="project" value="InterPro"/>
</dbReference>
<evidence type="ECO:0000256" key="2">
    <source>
        <dbReference type="ARBA" id="ARBA00004735"/>
    </source>
</evidence>
<dbReference type="InterPro" id="IPR035996">
    <property type="entry name" value="4pyrrol_Methylase_sf"/>
</dbReference>
<evidence type="ECO:0000313" key="17">
    <source>
        <dbReference type="Proteomes" id="UP001300383"/>
    </source>
</evidence>
<evidence type="ECO:0000259" key="13">
    <source>
        <dbReference type="Pfam" id="PF01379"/>
    </source>
</evidence>
<dbReference type="Pfam" id="PF02602">
    <property type="entry name" value="HEM4"/>
    <property type="match status" value="1"/>
</dbReference>
<feature type="domain" description="Tetrapyrrole biosynthesis uroporphyrinogen III synthase" evidence="14">
    <location>
        <begin position="590"/>
        <end position="811"/>
    </location>
</feature>
<keyword evidence="7" id="KW-0949">S-adenosyl-L-methionine</keyword>
<dbReference type="InterPro" id="IPR022417">
    <property type="entry name" value="Porphobilin_deaminase_N"/>
</dbReference>
<dbReference type="PROSITE" id="PS00533">
    <property type="entry name" value="PORPHOBILINOGEN_DEAM"/>
    <property type="match status" value="1"/>
</dbReference>
<keyword evidence="8 10" id="KW-0627">Porphyrin biosynthesis</keyword>
<accession>A0AAP4EXU0</accession>
<dbReference type="Proteomes" id="UP001300383">
    <property type="component" value="Unassembled WGS sequence"/>
</dbReference>
<dbReference type="GO" id="GO:0019354">
    <property type="term" value="P:siroheme biosynthetic process"/>
    <property type="evidence" value="ECO:0007669"/>
    <property type="project" value="InterPro"/>
</dbReference>
<dbReference type="FunFam" id="3.40.190.10:FF:000004">
    <property type="entry name" value="Porphobilinogen deaminase"/>
    <property type="match status" value="1"/>
</dbReference>
<gene>
    <name evidence="16" type="primary">cobA</name>
    <name evidence="10" type="synonym">hemC</name>
    <name evidence="16" type="ORF">QJ036_10385</name>
</gene>
<dbReference type="Gene3D" id="3.40.1010.10">
    <property type="entry name" value="Cobalt-precorrin-4 Transmethylase, Domain 1"/>
    <property type="match status" value="1"/>
</dbReference>
<feature type="domain" description="Tetrapyrrole methylase" evidence="12">
    <location>
        <begin position="328"/>
        <end position="539"/>
    </location>
</feature>
<dbReference type="FunFam" id="3.30.950.10:FF:000001">
    <property type="entry name" value="Siroheme synthase"/>
    <property type="match status" value="1"/>
</dbReference>
<evidence type="ECO:0000256" key="11">
    <source>
        <dbReference type="RuleBase" id="RU003960"/>
    </source>
</evidence>
<feature type="modified residue" description="S-(dipyrrolylmethanemethyl)cysteine" evidence="10">
    <location>
        <position position="244"/>
    </location>
</feature>
<dbReference type="Gene3D" id="3.30.160.40">
    <property type="entry name" value="Porphobilinogen deaminase, C-terminal domain"/>
    <property type="match status" value="1"/>
</dbReference>
<evidence type="ECO:0000256" key="5">
    <source>
        <dbReference type="ARBA" id="ARBA00022603"/>
    </source>
</evidence>
<comment type="catalytic activity">
    <reaction evidence="9 10">
        <text>4 porphobilinogen + H2O = hydroxymethylbilane + 4 NH4(+)</text>
        <dbReference type="Rhea" id="RHEA:13185"/>
        <dbReference type="ChEBI" id="CHEBI:15377"/>
        <dbReference type="ChEBI" id="CHEBI:28938"/>
        <dbReference type="ChEBI" id="CHEBI:57845"/>
        <dbReference type="ChEBI" id="CHEBI:58126"/>
        <dbReference type="EC" id="2.5.1.61"/>
    </reaction>
</comment>
<comment type="cofactor">
    <cofactor evidence="10">
        <name>dipyrromethane</name>
        <dbReference type="ChEBI" id="CHEBI:60342"/>
    </cofactor>
    <text evidence="10">Binds 1 dipyrromethane group covalently.</text>
</comment>
<dbReference type="SUPFAM" id="SSF53790">
    <property type="entry name" value="Tetrapyrrole methylase"/>
    <property type="match status" value="1"/>
</dbReference>
<evidence type="ECO:0000256" key="3">
    <source>
        <dbReference type="ARBA" id="ARBA00005638"/>
    </source>
</evidence>
<dbReference type="GO" id="GO:0005737">
    <property type="term" value="C:cytoplasm"/>
    <property type="evidence" value="ECO:0007669"/>
    <property type="project" value="UniProtKB-UniRule"/>
</dbReference>
<dbReference type="InterPro" id="IPR036803">
    <property type="entry name" value="Porphobilinogen_deaminase_C_sf"/>
</dbReference>
<dbReference type="Pfam" id="PF03900">
    <property type="entry name" value="Porphobil_deamC"/>
    <property type="match status" value="1"/>
</dbReference>
<dbReference type="InterPro" id="IPR000860">
    <property type="entry name" value="HemC"/>
</dbReference>
<dbReference type="AlphaFoldDB" id="A0AAP4EXU0"/>
<reference evidence="16 17" key="1">
    <citation type="submission" date="2023-05" db="EMBL/GenBank/DDBJ databases">
        <title>[ruminococcus] sp. nov., isolated from a pig farm feces dump.</title>
        <authorList>
            <person name="Chang Y.-H."/>
        </authorList>
    </citation>
    <scope>NUCLEOTIDE SEQUENCE [LARGE SCALE GENOMIC DNA]</scope>
    <source>
        <strain evidence="16 17">YH-rum2234</strain>
    </source>
</reference>
<dbReference type="CDD" id="cd11642">
    <property type="entry name" value="SUMT"/>
    <property type="match status" value="1"/>
</dbReference>
<dbReference type="InterPro" id="IPR022419">
    <property type="entry name" value="Porphobilin_deaminase_cofac_BS"/>
</dbReference>
<dbReference type="SUPFAM" id="SSF69618">
    <property type="entry name" value="HemD-like"/>
    <property type="match status" value="1"/>
</dbReference>
<dbReference type="FunFam" id="3.40.1010.10:FF:000001">
    <property type="entry name" value="Siroheme synthase"/>
    <property type="match status" value="1"/>
</dbReference>
<protein>
    <recommendedName>
        <fullName evidence="10">Porphobilinogen deaminase</fullName>
        <shortName evidence="10">PBG</shortName>
        <ecNumber evidence="10">2.5.1.61</ecNumber>
    </recommendedName>
    <alternativeName>
        <fullName evidence="10">Hydroxymethylbilane synthase</fullName>
        <shortName evidence="10">HMBS</shortName>
    </alternativeName>
    <alternativeName>
        <fullName evidence="10">Pre-uroporphyrinogen synthase</fullName>
    </alternativeName>
</protein>
<sequence>MAENKKVIRVGSRESRLAVEQTMLLLRQIEKSHPELTFELVTMKTTGDMILDRSLDQVGGKGLFVKELDKALREKQIDFSVHSLKDMPMEQPEGMPIVAFSGRGEVRDVLVYPRGRERWSPDCGRPFVIGTSSERRRLQLAAMFPEAEFSLIRGNVLTRLKKLDEGKYDAIVLAAAGLIRLGLSDRIDTYLEPDQVIPAAGQAILAVQGRTGEDYSYLDCIACESARQEAEAERGFVRYLDGGCSSPIAAYAVKEGELLRLRGLYYEEETGRYLTGELTGPAEEAEALGIALAKKLQASVGGRTSCGKVRPGAPLNACPAGRRTSCGKVWLVGAGPSDPGLFTLKGQKVLSEAQVVVYDRLVGPAILQMMPEKAEKIDVGKRSGDHPVPQEEINRILLEKAREGKRVVRLKGGDPFVFGRGGEELELLAEHHIPFEVVPGVTAAAAVPAYAGIPVTHRDYCSSVHLITAHKKRGSGETLDFDTLAKLDGTLVFYMGLSALGDICRGLVAAGMEEDMPAAVLERGTTAAQRRVVSTVSRLPEEARKEKIQSPALIVVGKVCSLSETFRWAEDRPLGKQRIIVTRPKKRSRKMADRLTALGAEVILLPAIETEPIGNNEPLERAFSQLETYSWIAFTSAEGVDCFFDKLYEAGIDIRNLSGIRFAAIGPATEKALAKRGIFAEVKPTVYTGEALGTLLAEQVGPGERLLLPRADIGTEQVTAPLLAAGIAFDDVAVYRTELSDGEGNGLDIRPEDIVTFTSASTVRGFVRMFPGLDYRKVRGLCIGEQTAKEAEQYGIQVIVSDRADMDSMVEKLLEIVK</sequence>
<dbReference type="NCBIfam" id="TIGR00212">
    <property type="entry name" value="hemC"/>
    <property type="match status" value="1"/>
</dbReference>
<dbReference type="InterPro" id="IPR003043">
    <property type="entry name" value="Uropor_MeTrfase_CS"/>
</dbReference>
<evidence type="ECO:0000259" key="12">
    <source>
        <dbReference type="Pfam" id="PF00590"/>
    </source>
</evidence>
<dbReference type="FunFam" id="3.40.190.10:FF:000005">
    <property type="entry name" value="Porphobilinogen deaminase"/>
    <property type="match status" value="1"/>
</dbReference>
<proteinExistence type="inferred from homology"/>
<dbReference type="NCBIfam" id="TIGR01469">
    <property type="entry name" value="cobA_cysG_Cterm"/>
    <property type="match status" value="1"/>
</dbReference>
<comment type="similarity">
    <text evidence="3 10">Belongs to the HMBS family.</text>
</comment>
<dbReference type="EMBL" id="JASGBQ010000020">
    <property type="protein sequence ID" value="MDI9242874.1"/>
    <property type="molecule type" value="Genomic_DNA"/>
</dbReference>
<dbReference type="CDD" id="cd06578">
    <property type="entry name" value="HemD"/>
    <property type="match status" value="1"/>
</dbReference>
<comment type="similarity">
    <text evidence="11">Belongs to the precorrin methyltransferase family.</text>
</comment>
<comment type="miscellaneous">
    <text evidence="10">The porphobilinogen subunits are added to the dipyrromethane group.</text>
</comment>
<keyword evidence="6 10" id="KW-0808">Transferase</keyword>
<dbReference type="PROSITE" id="PS00840">
    <property type="entry name" value="SUMT_2"/>
    <property type="match status" value="1"/>
</dbReference>
<dbReference type="InterPro" id="IPR014776">
    <property type="entry name" value="4pyrrole_Mease_sub2"/>
</dbReference>
<dbReference type="GO" id="GO:0004418">
    <property type="term" value="F:hydroxymethylbilane synthase activity"/>
    <property type="evidence" value="ECO:0007669"/>
    <property type="project" value="UniProtKB-UniRule"/>
</dbReference>
<dbReference type="Pfam" id="PF01379">
    <property type="entry name" value="Porphobil_deam"/>
    <property type="match status" value="1"/>
</dbReference>
<dbReference type="InterPro" id="IPR036108">
    <property type="entry name" value="4pyrrol_syn_uPrphyn_synt_sf"/>
</dbReference>
<dbReference type="InterPro" id="IPR022418">
    <property type="entry name" value="Porphobilinogen_deaminase_C"/>
</dbReference>
<dbReference type="InterPro" id="IPR003754">
    <property type="entry name" value="4pyrrol_synth_uPrphyn_synth"/>
</dbReference>
<evidence type="ECO:0000313" key="16">
    <source>
        <dbReference type="EMBL" id="MDI9242874.1"/>
    </source>
</evidence>
<evidence type="ECO:0000259" key="15">
    <source>
        <dbReference type="Pfam" id="PF03900"/>
    </source>
</evidence>
<dbReference type="HAMAP" id="MF_00260">
    <property type="entry name" value="Porphobil_deam"/>
    <property type="match status" value="1"/>
</dbReference>
<dbReference type="Pfam" id="PF00590">
    <property type="entry name" value="TP_methylase"/>
    <property type="match status" value="1"/>
</dbReference>
<dbReference type="SUPFAM" id="SSF54782">
    <property type="entry name" value="Porphobilinogen deaminase (hydroxymethylbilane synthase), C-terminal domain"/>
    <property type="match status" value="1"/>
</dbReference>
<dbReference type="NCBIfam" id="NF004790">
    <property type="entry name" value="PRK06136.1"/>
    <property type="match status" value="1"/>
</dbReference>
<evidence type="ECO:0000256" key="8">
    <source>
        <dbReference type="ARBA" id="ARBA00023244"/>
    </source>
</evidence>
<dbReference type="GO" id="GO:0006782">
    <property type="term" value="P:protoporphyrinogen IX biosynthetic process"/>
    <property type="evidence" value="ECO:0007669"/>
    <property type="project" value="UniProtKB-UniRule"/>
</dbReference>
<dbReference type="Gene3D" id="3.30.950.10">
    <property type="entry name" value="Methyltransferase, Cobalt-precorrin-4 Transmethylase, Domain 2"/>
    <property type="match status" value="1"/>
</dbReference>
<keyword evidence="5 11" id="KW-0489">Methyltransferase</keyword>
<dbReference type="InterPro" id="IPR014777">
    <property type="entry name" value="4pyrrole_Mease_sub1"/>
</dbReference>
<evidence type="ECO:0000256" key="4">
    <source>
        <dbReference type="ARBA" id="ARBA00011245"/>
    </source>
</evidence>
<dbReference type="InterPro" id="IPR006366">
    <property type="entry name" value="CobA/CysG_C"/>
</dbReference>
<keyword evidence="17" id="KW-1185">Reference proteome</keyword>
<evidence type="ECO:0000256" key="9">
    <source>
        <dbReference type="ARBA" id="ARBA00048169"/>
    </source>
</evidence>
<dbReference type="GO" id="GO:0032259">
    <property type="term" value="P:methylation"/>
    <property type="evidence" value="ECO:0007669"/>
    <property type="project" value="UniProtKB-KW"/>
</dbReference>
<organism evidence="16 17">
    <name type="scientific">Fusibacillus kribbianus</name>
    <dbReference type="NCBI Taxonomy" id="3044208"/>
    <lineage>
        <taxon>Bacteria</taxon>
        <taxon>Bacillati</taxon>
        <taxon>Bacillota</taxon>
        <taxon>Clostridia</taxon>
        <taxon>Lachnospirales</taxon>
        <taxon>Lachnospiraceae</taxon>
        <taxon>Fusibacillus</taxon>
    </lineage>
</organism>
<dbReference type="PRINTS" id="PR00151">
    <property type="entry name" value="PORPHBDMNASE"/>
</dbReference>
<dbReference type="PANTHER" id="PTHR45790:SF3">
    <property type="entry name" value="S-ADENOSYL-L-METHIONINE-DEPENDENT UROPORPHYRINOGEN III METHYLTRANSFERASE, CHLOROPLASTIC"/>
    <property type="match status" value="1"/>
</dbReference>
<comment type="subunit">
    <text evidence="4 10">Monomer.</text>
</comment>